<dbReference type="Pfam" id="PF08443">
    <property type="entry name" value="RimK"/>
    <property type="match status" value="1"/>
</dbReference>
<dbReference type="GO" id="GO:0046872">
    <property type="term" value="F:metal ion binding"/>
    <property type="evidence" value="ECO:0007669"/>
    <property type="project" value="InterPro"/>
</dbReference>
<keyword evidence="1" id="KW-0067">ATP-binding</keyword>
<dbReference type="GO" id="GO:0018169">
    <property type="term" value="F:ribosomal S6-glutamic acid ligase activity"/>
    <property type="evidence" value="ECO:0007669"/>
    <property type="project" value="TreeGrafter"/>
</dbReference>
<dbReference type="InterPro" id="IPR013651">
    <property type="entry name" value="ATP-grasp_RimK-type"/>
</dbReference>
<keyword evidence="1" id="KW-0547">Nucleotide-binding</keyword>
<evidence type="ECO:0000259" key="2">
    <source>
        <dbReference type="PROSITE" id="PS50975"/>
    </source>
</evidence>
<dbReference type="PANTHER" id="PTHR21621">
    <property type="entry name" value="RIBOSOMAL PROTEIN S6 MODIFICATION PROTEIN"/>
    <property type="match status" value="1"/>
</dbReference>
<protein>
    <recommendedName>
        <fullName evidence="2">ATP-grasp domain-containing protein</fullName>
    </recommendedName>
</protein>
<dbReference type="AlphaFoldDB" id="A0A4R5DA98"/>
<evidence type="ECO:0000313" key="4">
    <source>
        <dbReference type="Proteomes" id="UP000294850"/>
    </source>
</evidence>
<dbReference type="Proteomes" id="UP000294850">
    <property type="component" value="Unassembled WGS sequence"/>
</dbReference>
<keyword evidence="4" id="KW-1185">Reference proteome</keyword>
<dbReference type="GO" id="GO:0005737">
    <property type="term" value="C:cytoplasm"/>
    <property type="evidence" value="ECO:0007669"/>
    <property type="project" value="TreeGrafter"/>
</dbReference>
<dbReference type="InterPro" id="IPR048936">
    <property type="entry name" value="MvdD-like_ATPgrasp"/>
</dbReference>
<dbReference type="RefSeq" id="WP_131962708.1">
    <property type="nucleotide sequence ID" value="NZ_SMFL01000024.1"/>
</dbReference>
<feature type="domain" description="ATP-grasp" evidence="2">
    <location>
        <begin position="119"/>
        <end position="305"/>
    </location>
</feature>
<name>A0A4R5DA98_9BACT</name>
<dbReference type="Gene3D" id="3.30.470.20">
    <property type="entry name" value="ATP-grasp fold, B domain"/>
    <property type="match status" value="1"/>
</dbReference>
<dbReference type="GO" id="GO:0009432">
    <property type="term" value="P:SOS response"/>
    <property type="evidence" value="ECO:0007669"/>
    <property type="project" value="TreeGrafter"/>
</dbReference>
<dbReference type="OrthoDB" id="583309at2"/>
<organism evidence="3 4">
    <name type="scientific">Dyadobacter psychrotolerans</name>
    <dbReference type="NCBI Taxonomy" id="2541721"/>
    <lineage>
        <taxon>Bacteria</taxon>
        <taxon>Pseudomonadati</taxon>
        <taxon>Bacteroidota</taxon>
        <taxon>Cytophagia</taxon>
        <taxon>Cytophagales</taxon>
        <taxon>Spirosomataceae</taxon>
        <taxon>Dyadobacter</taxon>
    </lineage>
</organism>
<dbReference type="SUPFAM" id="SSF56059">
    <property type="entry name" value="Glutathione synthetase ATP-binding domain-like"/>
    <property type="match status" value="1"/>
</dbReference>
<dbReference type="GO" id="GO:0005524">
    <property type="term" value="F:ATP binding"/>
    <property type="evidence" value="ECO:0007669"/>
    <property type="project" value="UniProtKB-UniRule"/>
</dbReference>
<dbReference type="Pfam" id="PF21068">
    <property type="entry name" value="ATPgraspMvdD"/>
    <property type="match status" value="1"/>
</dbReference>
<dbReference type="EMBL" id="SMFL01000024">
    <property type="protein sequence ID" value="TDE08701.1"/>
    <property type="molecule type" value="Genomic_DNA"/>
</dbReference>
<dbReference type="PANTHER" id="PTHR21621:SF0">
    <property type="entry name" value="BETA-CITRYLGLUTAMATE SYNTHASE B-RELATED"/>
    <property type="match status" value="1"/>
</dbReference>
<dbReference type="PROSITE" id="PS50975">
    <property type="entry name" value="ATP_GRASP"/>
    <property type="match status" value="1"/>
</dbReference>
<sequence length="307" mass="35623">MILIITHKSDFTADFLVNRLNEKGISYYRLNCEDISVHTEVSLSSDSNFSPIIDGISKFTSVWFRRTKLPEPIDVDPFVEVFYLSELRWFQKNLWNTLEARWLSEPSAVYRAENKFLQLKIAQQIGFAIPCTLVSTDVVRIKQFFDDSRGQVIIKPIYNNRFESKSNSHLIYTSKISRADIENLQESLPLPSIYQKYIDKKNEVRVTVVGDRVFSACVDSQQNEITKVDWRKERLPFSRCCLPETIQNKCLEIVRALNLSFGAIDLIVTPEGEYVFLEINPNGQWAWIEMDTELPISDSIIEFLIND</sequence>
<evidence type="ECO:0000313" key="3">
    <source>
        <dbReference type="EMBL" id="TDE08701.1"/>
    </source>
</evidence>
<comment type="caution">
    <text evidence="3">The sequence shown here is derived from an EMBL/GenBank/DDBJ whole genome shotgun (WGS) entry which is preliminary data.</text>
</comment>
<proteinExistence type="predicted"/>
<dbReference type="InterPro" id="IPR011761">
    <property type="entry name" value="ATP-grasp"/>
</dbReference>
<reference evidence="3 4" key="1">
    <citation type="submission" date="2019-03" db="EMBL/GenBank/DDBJ databases">
        <title>Dyadobacter AR-3-6 sp. nov., isolated from arctic soil.</title>
        <authorList>
            <person name="Chaudhary D.K."/>
        </authorList>
    </citation>
    <scope>NUCLEOTIDE SEQUENCE [LARGE SCALE GENOMIC DNA]</scope>
    <source>
        <strain evidence="3 4">AR-3-6</strain>
    </source>
</reference>
<accession>A0A4R5DA98</accession>
<evidence type="ECO:0000256" key="1">
    <source>
        <dbReference type="PROSITE-ProRule" id="PRU00409"/>
    </source>
</evidence>
<gene>
    <name evidence="3" type="ORF">E0F88_32240</name>
</gene>